<dbReference type="EMBL" id="JAPWDO010000008">
    <property type="protein sequence ID" value="KAJ5459241.1"/>
    <property type="molecule type" value="Genomic_DNA"/>
</dbReference>
<organism evidence="1 2">
    <name type="scientific">Penicillium desertorum</name>
    <dbReference type="NCBI Taxonomy" id="1303715"/>
    <lineage>
        <taxon>Eukaryota</taxon>
        <taxon>Fungi</taxon>
        <taxon>Dikarya</taxon>
        <taxon>Ascomycota</taxon>
        <taxon>Pezizomycotina</taxon>
        <taxon>Eurotiomycetes</taxon>
        <taxon>Eurotiomycetidae</taxon>
        <taxon>Eurotiales</taxon>
        <taxon>Aspergillaceae</taxon>
        <taxon>Penicillium</taxon>
    </lineage>
</organism>
<protein>
    <submittedName>
        <fullName evidence="1">FMN-dependent dehydrogenase</fullName>
    </submittedName>
</protein>
<reference evidence="1" key="1">
    <citation type="submission" date="2022-12" db="EMBL/GenBank/DDBJ databases">
        <authorList>
            <person name="Petersen C."/>
        </authorList>
    </citation>
    <scope>NUCLEOTIDE SEQUENCE</scope>
    <source>
        <strain evidence="1">IBT 17660</strain>
    </source>
</reference>
<sequence length="91" mass="10645">MNKIKEDPTLKEVENMEESTETYAVIMAAHKPNHSLMGSINALPNYIEYFGFLKLQRKYWSHSSRYRLMLNIAFSWFGQFSGNKYVKGPGY</sequence>
<evidence type="ECO:0000313" key="1">
    <source>
        <dbReference type="EMBL" id="KAJ5459241.1"/>
    </source>
</evidence>
<dbReference type="Proteomes" id="UP001147760">
    <property type="component" value="Unassembled WGS sequence"/>
</dbReference>
<name>A0A9W9WH93_9EURO</name>
<evidence type="ECO:0000313" key="2">
    <source>
        <dbReference type="Proteomes" id="UP001147760"/>
    </source>
</evidence>
<gene>
    <name evidence="1" type="ORF">N7530_011185</name>
</gene>
<proteinExistence type="predicted"/>
<dbReference type="AlphaFoldDB" id="A0A9W9WH93"/>
<accession>A0A9W9WH93</accession>
<keyword evidence="2" id="KW-1185">Reference proteome</keyword>
<comment type="caution">
    <text evidence="1">The sequence shown here is derived from an EMBL/GenBank/DDBJ whole genome shotgun (WGS) entry which is preliminary data.</text>
</comment>
<reference evidence="1" key="2">
    <citation type="journal article" date="2023" name="IMA Fungus">
        <title>Comparative genomic study of the Penicillium genus elucidates a diverse pangenome and 15 lateral gene transfer events.</title>
        <authorList>
            <person name="Petersen C."/>
            <person name="Sorensen T."/>
            <person name="Nielsen M.R."/>
            <person name="Sondergaard T.E."/>
            <person name="Sorensen J.L."/>
            <person name="Fitzpatrick D.A."/>
            <person name="Frisvad J.C."/>
            <person name="Nielsen K.L."/>
        </authorList>
    </citation>
    <scope>NUCLEOTIDE SEQUENCE</scope>
    <source>
        <strain evidence="1">IBT 17660</strain>
    </source>
</reference>